<evidence type="ECO:0000313" key="3">
    <source>
        <dbReference type="Proteomes" id="UP000019116"/>
    </source>
</evidence>
<keyword evidence="3" id="KW-1185">Reference proteome</keyword>
<dbReference type="Proteomes" id="UP000019116">
    <property type="component" value="Chromosome 6A"/>
</dbReference>
<evidence type="ECO:0000256" key="1">
    <source>
        <dbReference type="SAM" id="SignalP"/>
    </source>
</evidence>
<dbReference type="AlphaFoldDB" id="A0A3B6NTT4"/>
<dbReference type="OMA" id="GANHSCS"/>
<name>A0A3B6NTT4_WHEAT</name>
<feature type="signal peptide" evidence="1">
    <location>
        <begin position="1"/>
        <end position="24"/>
    </location>
</feature>
<dbReference type="PANTHER" id="PTHR35547">
    <property type="entry name" value="OS06G0249350 PROTEIN-RELATED"/>
    <property type="match status" value="1"/>
</dbReference>
<evidence type="ECO:0000313" key="2">
    <source>
        <dbReference type="EnsemblPlants" id="TraesCS6A02G300100.1.cds1"/>
    </source>
</evidence>
<dbReference type="OrthoDB" id="642019at2759"/>
<feature type="chain" id="PRO_5043178529" evidence="1">
    <location>
        <begin position="25"/>
        <end position="78"/>
    </location>
</feature>
<protein>
    <submittedName>
        <fullName evidence="2">Uncharacterized protein</fullName>
    </submittedName>
</protein>
<dbReference type="Gramene" id="TraesCS6A03G0787800.1">
    <property type="protein sequence ID" value="TraesCS6A03G0787800.1.CDS1"/>
    <property type="gene ID" value="TraesCS6A03G0787800"/>
</dbReference>
<dbReference type="Gramene" id="TraesCAD_scaffold_038149_01G000100.1">
    <property type="protein sequence ID" value="TraesCAD_scaffold_038149_01G000100.1"/>
    <property type="gene ID" value="TraesCAD_scaffold_038149_01G000100"/>
</dbReference>
<accession>A0A3B6NTT4</accession>
<proteinExistence type="predicted"/>
<reference evidence="2" key="2">
    <citation type="submission" date="2018-10" db="UniProtKB">
        <authorList>
            <consortium name="EnsemblPlants"/>
        </authorList>
    </citation>
    <scope>IDENTIFICATION</scope>
</reference>
<keyword evidence="1" id="KW-0732">Signal</keyword>
<organism evidence="2">
    <name type="scientific">Triticum aestivum</name>
    <name type="common">Wheat</name>
    <dbReference type="NCBI Taxonomy" id="4565"/>
    <lineage>
        <taxon>Eukaryota</taxon>
        <taxon>Viridiplantae</taxon>
        <taxon>Streptophyta</taxon>
        <taxon>Embryophyta</taxon>
        <taxon>Tracheophyta</taxon>
        <taxon>Spermatophyta</taxon>
        <taxon>Magnoliopsida</taxon>
        <taxon>Liliopsida</taxon>
        <taxon>Poales</taxon>
        <taxon>Poaceae</taxon>
        <taxon>BOP clade</taxon>
        <taxon>Pooideae</taxon>
        <taxon>Triticodae</taxon>
        <taxon>Triticeae</taxon>
        <taxon>Triticinae</taxon>
        <taxon>Triticum</taxon>
    </lineage>
</organism>
<sequence length="78" mass="8243">MTAVIAKLVLPVIVMFMVFSAVLGAARPLAGEKWGAGEVTAGDSVVGFIRQVYLQRLQGAPGANHSCSTWSPNNKRCP</sequence>
<dbReference type="Gramene" id="TraesCLE_scaffold_110493_01G000200.1">
    <property type="protein sequence ID" value="TraesCLE_scaffold_110493_01G000200.1"/>
    <property type="gene ID" value="TraesCLE_scaffold_110493_01G000200"/>
</dbReference>
<reference evidence="2" key="1">
    <citation type="submission" date="2018-08" db="EMBL/GenBank/DDBJ databases">
        <authorList>
            <person name="Rossello M."/>
        </authorList>
    </citation>
    <scope>NUCLEOTIDE SEQUENCE [LARGE SCALE GENOMIC DNA]</scope>
    <source>
        <strain evidence="2">cv. Chinese Spring</strain>
    </source>
</reference>
<dbReference type="Gramene" id="TraesRN6A0100767200.1">
    <property type="protein sequence ID" value="TraesRN6A0100767200.1"/>
    <property type="gene ID" value="TraesRN6A0100767200"/>
</dbReference>
<dbReference type="Gramene" id="TraesCS6A02G300100.1">
    <property type="protein sequence ID" value="TraesCS6A02G300100.1.cds1"/>
    <property type="gene ID" value="TraesCS6A02G300100"/>
</dbReference>
<dbReference type="PANTHER" id="PTHR35547:SF1">
    <property type="entry name" value="OS02G0737401 PROTEIN"/>
    <property type="match status" value="1"/>
</dbReference>
<dbReference type="EnsemblPlants" id="TraesCS6A02G300100.1">
    <property type="protein sequence ID" value="TraesCS6A02G300100.1.cds1"/>
    <property type="gene ID" value="TraesCS6A02G300100"/>
</dbReference>